<sequence length="146" mass="15345">MGRGRSDSRWTLDDENHGQLWWTPLVVVVLAAATWGLLGLVEGGCETGPRGGCVAADGYKANGWVLFLSAMPALFVVGTGLTSKRWPPAVGVAVGGAGCAVYVLTQGRTPAHLITASVLLVLAVLAPASVWRRRRQRRAAVTPSGR</sequence>
<keyword evidence="3" id="KW-1185">Reference proteome</keyword>
<evidence type="ECO:0008006" key="4">
    <source>
        <dbReference type="Google" id="ProtNLM"/>
    </source>
</evidence>
<accession>A0ABW7U6B4</accession>
<evidence type="ECO:0000256" key="1">
    <source>
        <dbReference type="SAM" id="Phobius"/>
    </source>
</evidence>
<evidence type="ECO:0000313" key="2">
    <source>
        <dbReference type="EMBL" id="MFI1714359.1"/>
    </source>
</evidence>
<evidence type="ECO:0000313" key="3">
    <source>
        <dbReference type="Proteomes" id="UP001611339"/>
    </source>
</evidence>
<proteinExistence type="predicted"/>
<protein>
    <recommendedName>
        <fullName evidence="4">Integral membrane protein</fullName>
    </recommendedName>
</protein>
<name>A0ABW7U6B4_9ACTN</name>
<gene>
    <name evidence="2" type="ORF">ACH407_12395</name>
</gene>
<feature type="transmembrane region" description="Helical" evidence="1">
    <location>
        <begin position="111"/>
        <end position="131"/>
    </location>
</feature>
<keyword evidence="1" id="KW-1133">Transmembrane helix</keyword>
<comment type="caution">
    <text evidence="2">The sequence shown here is derived from an EMBL/GenBank/DDBJ whole genome shotgun (WGS) entry which is preliminary data.</text>
</comment>
<reference evidence="2 3" key="1">
    <citation type="submission" date="2024-10" db="EMBL/GenBank/DDBJ databases">
        <title>The Natural Products Discovery Center: Release of the First 8490 Sequenced Strains for Exploring Actinobacteria Biosynthetic Diversity.</title>
        <authorList>
            <person name="Kalkreuter E."/>
            <person name="Kautsar S.A."/>
            <person name="Yang D."/>
            <person name="Bader C.D."/>
            <person name="Teijaro C.N."/>
            <person name="Fluegel L."/>
            <person name="Davis C.M."/>
            <person name="Simpson J.R."/>
            <person name="Lauterbach L."/>
            <person name="Steele A.D."/>
            <person name="Gui C."/>
            <person name="Meng S."/>
            <person name="Li G."/>
            <person name="Viehrig K."/>
            <person name="Ye F."/>
            <person name="Su P."/>
            <person name="Kiefer A.F."/>
            <person name="Nichols A."/>
            <person name="Cepeda A.J."/>
            <person name="Yan W."/>
            <person name="Fan B."/>
            <person name="Jiang Y."/>
            <person name="Adhikari A."/>
            <person name="Zheng C.-J."/>
            <person name="Schuster L."/>
            <person name="Cowan T.M."/>
            <person name="Smanski M.J."/>
            <person name="Chevrette M.G."/>
            <person name="De Carvalho L.P.S."/>
            <person name="Shen B."/>
        </authorList>
    </citation>
    <scope>NUCLEOTIDE SEQUENCE [LARGE SCALE GENOMIC DNA]</scope>
    <source>
        <strain evidence="2 3">NPDC020602</strain>
    </source>
</reference>
<dbReference type="RefSeq" id="WP_148086872.1">
    <property type="nucleotide sequence ID" value="NZ_JBIRUI010000004.1"/>
</dbReference>
<keyword evidence="1" id="KW-0812">Transmembrane</keyword>
<feature type="transmembrane region" description="Helical" evidence="1">
    <location>
        <begin position="61"/>
        <end position="81"/>
    </location>
</feature>
<keyword evidence="1" id="KW-0472">Membrane</keyword>
<dbReference type="Proteomes" id="UP001611339">
    <property type="component" value="Unassembled WGS sequence"/>
</dbReference>
<organism evidence="2 3">
    <name type="scientific">Streptomyces litmocidini</name>
    <dbReference type="NCBI Taxonomy" id="67318"/>
    <lineage>
        <taxon>Bacteria</taxon>
        <taxon>Bacillati</taxon>
        <taxon>Actinomycetota</taxon>
        <taxon>Actinomycetes</taxon>
        <taxon>Kitasatosporales</taxon>
        <taxon>Streptomycetaceae</taxon>
        <taxon>Streptomyces</taxon>
    </lineage>
</organism>
<dbReference type="EMBL" id="JBIRUI010000004">
    <property type="protein sequence ID" value="MFI1714359.1"/>
    <property type="molecule type" value="Genomic_DNA"/>
</dbReference>
<feature type="transmembrane region" description="Helical" evidence="1">
    <location>
        <begin position="20"/>
        <end position="41"/>
    </location>
</feature>